<feature type="region of interest" description="Disordered" evidence="6">
    <location>
        <begin position="354"/>
        <end position="375"/>
    </location>
</feature>
<dbReference type="CDD" id="cd14014">
    <property type="entry name" value="STKc_PknB_like"/>
    <property type="match status" value="1"/>
</dbReference>
<dbReference type="PROSITE" id="PS00108">
    <property type="entry name" value="PROTEIN_KINASE_ST"/>
    <property type="match status" value="1"/>
</dbReference>
<keyword evidence="4 5" id="KW-0067">ATP-binding</keyword>
<keyword evidence="1" id="KW-0808">Transferase</keyword>
<protein>
    <submittedName>
        <fullName evidence="8">Protein kinase</fullName>
    </submittedName>
</protein>
<proteinExistence type="predicted"/>
<gene>
    <name evidence="8" type="ORF">LVJ94_24400</name>
</gene>
<dbReference type="PROSITE" id="PS50011">
    <property type="entry name" value="PROTEIN_KINASE_DOM"/>
    <property type="match status" value="1"/>
</dbReference>
<keyword evidence="3 8" id="KW-0418">Kinase</keyword>
<dbReference type="InterPro" id="IPR011009">
    <property type="entry name" value="Kinase-like_dom_sf"/>
</dbReference>
<feature type="domain" description="Protein kinase" evidence="7">
    <location>
        <begin position="13"/>
        <end position="284"/>
    </location>
</feature>
<feature type="compositionally biased region" description="Pro residues" evidence="6">
    <location>
        <begin position="455"/>
        <end position="471"/>
    </location>
</feature>
<dbReference type="Gene3D" id="1.10.510.10">
    <property type="entry name" value="Transferase(Phosphotransferase) domain 1"/>
    <property type="match status" value="1"/>
</dbReference>
<feature type="region of interest" description="Disordered" evidence="6">
    <location>
        <begin position="450"/>
        <end position="535"/>
    </location>
</feature>
<sequence>MVAGVGYLVSSKYRLVRLLGDGGMGSVYEALHEVLGTRVAIKLLHPELAHRTGLIDRFMQEARVAAQIQSPHIVQVTDVDRTPEGVAYIVMELLQGEALSSVLERERKVPIAVACEYTKQILEALEVAHALGVTHRDLKPENVFVTFVAGKPVLKLIDFGIAKFRTSEPGVTPKNLTVAGVVMGTAEYMAPEQAYSADRADARSDIYAVGVMLYEMIAGVRPVEGDADARIIAARVEQGDVKPLVHAAPDVPRELAGLVHRAMAARPELRFASATEMRIALEKVSLAPDAGRVPTKKVAAVPAPVAIPAGPGTVLGAPAEAVFAASAGTSAPGSTVLGPPLPAPYPAQAVMQAPPPYSPPQGYERQVPAPRHSGTRGSRAWLWVLLPVVLGVGGVIAYAATSWQEESASPSVPTTPPTLPVTAQASLSATAPAATTTPPSNTVAPLVNATTAAPRPTPHPSSKPSSTPPPSASGSGGAVPFPSVSLPPITLPSGFPTTLPSGFPTTLPSGFPTAIPSTLPPIPPVPPPYPPPASS</sequence>
<dbReference type="EMBL" id="CP089983">
    <property type="protein sequence ID" value="WXB10355.1"/>
    <property type="molecule type" value="Genomic_DNA"/>
</dbReference>
<reference evidence="8" key="1">
    <citation type="submission" date="2021-12" db="EMBL/GenBank/DDBJ databases">
        <title>Discovery of the Pendulisporaceae a myxobacterial family with distinct sporulation behavior and unique specialized metabolism.</title>
        <authorList>
            <person name="Garcia R."/>
            <person name="Popoff A."/>
            <person name="Bader C.D."/>
            <person name="Loehr J."/>
            <person name="Walesch S."/>
            <person name="Walt C."/>
            <person name="Boldt J."/>
            <person name="Bunk B."/>
            <person name="Haeckl F.J.F.P.J."/>
            <person name="Gunesch A.P."/>
            <person name="Birkelbach J."/>
            <person name="Nuebel U."/>
            <person name="Pietschmann T."/>
            <person name="Bach T."/>
            <person name="Mueller R."/>
        </authorList>
    </citation>
    <scope>NUCLEOTIDE SEQUENCE</scope>
    <source>
        <strain evidence="8">MSr11367</strain>
    </source>
</reference>
<evidence type="ECO:0000256" key="6">
    <source>
        <dbReference type="SAM" id="MobiDB-lite"/>
    </source>
</evidence>
<evidence type="ECO:0000259" key="7">
    <source>
        <dbReference type="PROSITE" id="PS50011"/>
    </source>
</evidence>
<dbReference type="PROSITE" id="PS00107">
    <property type="entry name" value="PROTEIN_KINASE_ATP"/>
    <property type="match status" value="1"/>
</dbReference>
<dbReference type="Pfam" id="PF00069">
    <property type="entry name" value="Pkinase"/>
    <property type="match status" value="1"/>
</dbReference>
<dbReference type="PANTHER" id="PTHR43289">
    <property type="entry name" value="MITOGEN-ACTIVATED PROTEIN KINASE KINASE KINASE 20-RELATED"/>
    <property type="match status" value="1"/>
</dbReference>
<evidence type="ECO:0000256" key="5">
    <source>
        <dbReference type="PROSITE-ProRule" id="PRU10141"/>
    </source>
</evidence>
<dbReference type="InterPro" id="IPR000719">
    <property type="entry name" value="Prot_kinase_dom"/>
</dbReference>
<evidence type="ECO:0000256" key="3">
    <source>
        <dbReference type="ARBA" id="ARBA00022777"/>
    </source>
</evidence>
<evidence type="ECO:0000256" key="2">
    <source>
        <dbReference type="ARBA" id="ARBA00022741"/>
    </source>
</evidence>
<dbReference type="PRINTS" id="PR01217">
    <property type="entry name" value="PRICHEXTENSN"/>
</dbReference>
<dbReference type="PANTHER" id="PTHR43289:SF34">
    <property type="entry name" value="SERINE_THREONINE-PROTEIN KINASE YBDM-RELATED"/>
    <property type="match status" value="1"/>
</dbReference>
<accession>A0ABZ2LHX8</accession>
<organism evidence="8 9">
    <name type="scientific">Pendulispora rubella</name>
    <dbReference type="NCBI Taxonomy" id="2741070"/>
    <lineage>
        <taxon>Bacteria</taxon>
        <taxon>Pseudomonadati</taxon>
        <taxon>Myxococcota</taxon>
        <taxon>Myxococcia</taxon>
        <taxon>Myxococcales</taxon>
        <taxon>Sorangiineae</taxon>
        <taxon>Pendulisporaceae</taxon>
        <taxon>Pendulispora</taxon>
    </lineage>
</organism>
<dbReference type="RefSeq" id="WP_394840032.1">
    <property type="nucleotide sequence ID" value="NZ_CP089929.1"/>
</dbReference>
<dbReference type="SMART" id="SM00220">
    <property type="entry name" value="S_TKc"/>
    <property type="match status" value="1"/>
</dbReference>
<evidence type="ECO:0000256" key="1">
    <source>
        <dbReference type="ARBA" id="ARBA00022679"/>
    </source>
</evidence>
<dbReference type="InterPro" id="IPR017441">
    <property type="entry name" value="Protein_kinase_ATP_BS"/>
</dbReference>
<dbReference type="InterPro" id="IPR008271">
    <property type="entry name" value="Ser/Thr_kinase_AS"/>
</dbReference>
<evidence type="ECO:0000313" key="9">
    <source>
        <dbReference type="Proteomes" id="UP001374803"/>
    </source>
</evidence>
<dbReference type="Proteomes" id="UP001374803">
    <property type="component" value="Chromosome"/>
</dbReference>
<feature type="binding site" evidence="5">
    <location>
        <position position="42"/>
    </location>
    <ligand>
        <name>ATP</name>
        <dbReference type="ChEBI" id="CHEBI:30616"/>
    </ligand>
</feature>
<keyword evidence="2 5" id="KW-0547">Nucleotide-binding</keyword>
<dbReference type="Gene3D" id="3.30.200.20">
    <property type="entry name" value="Phosphorylase Kinase, domain 1"/>
    <property type="match status" value="1"/>
</dbReference>
<feature type="compositionally biased region" description="Polar residues" evidence="6">
    <location>
        <begin position="495"/>
        <end position="508"/>
    </location>
</feature>
<name>A0ABZ2LHX8_9BACT</name>
<evidence type="ECO:0000313" key="8">
    <source>
        <dbReference type="EMBL" id="WXB10355.1"/>
    </source>
</evidence>
<evidence type="ECO:0000256" key="4">
    <source>
        <dbReference type="ARBA" id="ARBA00022840"/>
    </source>
</evidence>
<dbReference type="SUPFAM" id="SSF56112">
    <property type="entry name" value="Protein kinase-like (PK-like)"/>
    <property type="match status" value="1"/>
</dbReference>
<feature type="compositionally biased region" description="Pro residues" evidence="6">
    <location>
        <begin position="518"/>
        <end position="535"/>
    </location>
</feature>
<dbReference type="GO" id="GO:0016301">
    <property type="term" value="F:kinase activity"/>
    <property type="evidence" value="ECO:0007669"/>
    <property type="project" value="UniProtKB-KW"/>
</dbReference>
<keyword evidence="9" id="KW-1185">Reference proteome</keyword>